<feature type="chain" id="PRO_5046111946" evidence="2">
    <location>
        <begin position="21"/>
        <end position="876"/>
    </location>
</feature>
<gene>
    <name evidence="3" type="ORF">ABMA27_015529</name>
</gene>
<dbReference type="Proteomes" id="UP001549920">
    <property type="component" value="Unassembled WGS sequence"/>
</dbReference>
<feature type="compositionally biased region" description="Acidic residues" evidence="1">
    <location>
        <begin position="775"/>
        <end position="787"/>
    </location>
</feature>
<name>A0ABR3I805_LOXSC</name>
<feature type="signal peptide" evidence="2">
    <location>
        <begin position="1"/>
        <end position="20"/>
    </location>
</feature>
<keyword evidence="4" id="KW-1185">Reference proteome</keyword>
<feature type="compositionally biased region" description="Low complexity" evidence="1">
    <location>
        <begin position="534"/>
        <end position="554"/>
    </location>
</feature>
<dbReference type="EMBL" id="JBEUOH010000007">
    <property type="protein sequence ID" value="KAL0892411.1"/>
    <property type="molecule type" value="Genomic_DNA"/>
</dbReference>
<feature type="region of interest" description="Disordered" evidence="1">
    <location>
        <begin position="506"/>
        <end position="788"/>
    </location>
</feature>
<sequence>MKAQVIFYSALAFLLDLVASIPYAADLQRYSNQYPSRPSLESKFQSIPQRPYQNYGQRPYDGVYNNPAPQFQEQELPRINRDHYFRNQQQYVNKGPPQIQPERFINQQGTQNEYFPNNNFQEAVLHKQVDNWRGANQHINEGQPVKIAYPEGPVVERNSEYRSHPQQVIQQNRFPENVRNEEREISSPVEEPYPYRQNPIFNENRKIVGTGFPQQENFEQQAPTRNVHTGHLKIVNTPQQQSRPQILNEETFSPSIPSAPTRIEETFSPSIPSIPPRNSYLDKDVLKRVGEHYLQVAPVVEHQIPIVPPPPKHVEYGIPLSASETHLARAGNPVEQTPEPQVQQKPNVEKYFTNPRIQDVYFANKHKKRYLVIYPDGRIKHEDDLETIAKEHPNYVLVNAGDIVPKTTEKDTPSSPVKPVQGNKPTNAKTVPANKKTVPSFTYEAPGYEVDVLATKPSTHAPEAISTTTPASLTPNTSHVPYKPKSPPSVITKTTVTIPAISTPEAVTTQSTPKATAISSTHQATTTVPTPHKPSTQPTPQTETTTFTPVDTYPHAPQMVTITPASQPQTTTPVPLPQTTPSASLETGAAAPIPSTPSKEETSEVEDDKKTPSHFHNDSDEDVQHTLNASEETSTSTTESYPVTDIQSTTAHPEERHESDNPPQTTPHSISTSESSQPSTLNEEEETSTNLTVTESTPQPDKTTPSPVPASEPQQDKKTATGVETEDEPQDATADSENSDKAPLVVPVLYDSEDDSPKDIDEFILEEASNKVEPNSDEEVPDLGDSDVLEKVPHKPAVWFRTSDPNFWSKLMKKSTDFDVVYFFQIHNQPKIVQDKKTTIFPNGTILEEFTETSWEYDGAEPKVKKTCKLTNPEEQ</sequence>
<feature type="compositionally biased region" description="Low complexity" evidence="1">
    <location>
        <begin position="688"/>
        <end position="697"/>
    </location>
</feature>
<accession>A0ABR3I805</accession>
<feature type="compositionally biased region" description="Basic and acidic residues" evidence="1">
    <location>
        <begin position="598"/>
        <end position="624"/>
    </location>
</feature>
<reference evidence="3 4" key="1">
    <citation type="submission" date="2024-06" db="EMBL/GenBank/DDBJ databases">
        <title>A chromosome-level genome assembly of beet webworm, Loxostege sticticalis.</title>
        <authorList>
            <person name="Zhang Y."/>
        </authorList>
    </citation>
    <scope>NUCLEOTIDE SEQUENCE [LARGE SCALE GENOMIC DNA]</scope>
    <source>
        <strain evidence="3">AQ026</strain>
        <tissue evidence="3">Whole body</tissue>
    </source>
</reference>
<feature type="region of interest" description="Disordered" evidence="1">
    <location>
        <begin position="461"/>
        <end position="488"/>
    </location>
</feature>
<feature type="compositionally biased region" description="Low complexity" evidence="1">
    <location>
        <begin position="666"/>
        <end position="681"/>
    </location>
</feature>
<protein>
    <submittedName>
        <fullName evidence="3">Uncharacterized protein</fullName>
    </submittedName>
</protein>
<feature type="compositionally biased region" description="Polar residues" evidence="1">
    <location>
        <begin position="506"/>
        <end position="529"/>
    </location>
</feature>
<feature type="region of interest" description="Disordered" evidence="1">
    <location>
        <begin position="178"/>
        <end position="197"/>
    </location>
</feature>
<evidence type="ECO:0000313" key="3">
    <source>
        <dbReference type="EMBL" id="KAL0892411.1"/>
    </source>
</evidence>
<organism evidence="3 4">
    <name type="scientific">Loxostege sticticalis</name>
    <name type="common">Beet webworm moth</name>
    <dbReference type="NCBI Taxonomy" id="481309"/>
    <lineage>
        <taxon>Eukaryota</taxon>
        <taxon>Metazoa</taxon>
        <taxon>Ecdysozoa</taxon>
        <taxon>Arthropoda</taxon>
        <taxon>Hexapoda</taxon>
        <taxon>Insecta</taxon>
        <taxon>Pterygota</taxon>
        <taxon>Neoptera</taxon>
        <taxon>Endopterygota</taxon>
        <taxon>Lepidoptera</taxon>
        <taxon>Glossata</taxon>
        <taxon>Ditrysia</taxon>
        <taxon>Pyraloidea</taxon>
        <taxon>Crambidae</taxon>
        <taxon>Pyraustinae</taxon>
        <taxon>Loxostege</taxon>
    </lineage>
</organism>
<evidence type="ECO:0000256" key="2">
    <source>
        <dbReference type="SAM" id="SignalP"/>
    </source>
</evidence>
<evidence type="ECO:0000256" key="1">
    <source>
        <dbReference type="SAM" id="MobiDB-lite"/>
    </source>
</evidence>
<feature type="compositionally biased region" description="Low complexity" evidence="1">
    <location>
        <begin position="567"/>
        <end position="581"/>
    </location>
</feature>
<proteinExistence type="predicted"/>
<keyword evidence="2" id="KW-0732">Signal</keyword>
<feature type="compositionally biased region" description="Polar residues" evidence="1">
    <location>
        <begin position="465"/>
        <end position="479"/>
    </location>
</feature>
<feature type="compositionally biased region" description="Low complexity" evidence="1">
    <location>
        <begin position="630"/>
        <end position="640"/>
    </location>
</feature>
<comment type="caution">
    <text evidence="3">The sequence shown here is derived from an EMBL/GenBank/DDBJ whole genome shotgun (WGS) entry which is preliminary data.</text>
</comment>
<feature type="region of interest" description="Disordered" evidence="1">
    <location>
        <begin position="406"/>
        <end position="433"/>
    </location>
</feature>
<evidence type="ECO:0000313" key="4">
    <source>
        <dbReference type="Proteomes" id="UP001549920"/>
    </source>
</evidence>